<feature type="compositionally biased region" description="Basic and acidic residues" evidence="1">
    <location>
        <begin position="90"/>
        <end position="112"/>
    </location>
</feature>
<dbReference type="Proteomes" id="UP000053257">
    <property type="component" value="Unassembled WGS sequence"/>
</dbReference>
<evidence type="ECO:0000256" key="1">
    <source>
        <dbReference type="SAM" id="MobiDB-lite"/>
    </source>
</evidence>
<feature type="region of interest" description="Disordered" evidence="1">
    <location>
        <begin position="74"/>
        <end position="131"/>
    </location>
</feature>
<dbReference type="InterPro" id="IPR039931">
    <property type="entry name" value="EEIG1/2-like"/>
</dbReference>
<evidence type="ECO:0000259" key="2">
    <source>
        <dbReference type="PROSITE" id="PS51840"/>
    </source>
</evidence>
<dbReference type="Pfam" id="PF10358">
    <property type="entry name" value="NT-C2"/>
    <property type="match status" value="1"/>
</dbReference>
<accession>A0A0C3NA41</accession>
<feature type="compositionally biased region" description="Polar residues" evidence="1">
    <location>
        <begin position="390"/>
        <end position="405"/>
    </location>
</feature>
<feature type="region of interest" description="Disordered" evidence="1">
    <location>
        <begin position="387"/>
        <end position="463"/>
    </location>
</feature>
<dbReference type="PROSITE" id="PS51840">
    <property type="entry name" value="C2_NT"/>
    <property type="match status" value="1"/>
</dbReference>
<feature type="compositionally biased region" description="Polar residues" evidence="1">
    <location>
        <begin position="448"/>
        <end position="463"/>
    </location>
</feature>
<dbReference type="HOGENOM" id="CLU_019140_0_0_1"/>
<evidence type="ECO:0000313" key="4">
    <source>
        <dbReference type="Proteomes" id="UP000053257"/>
    </source>
</evidence>
<dbReference type="EMBL" id="KN840819">
    <property type="protein sequence ID" value="KIP01329.1"/>
    <property type="molecule type" value="Genomic_DNA"/>
</dbReference>
<dbReference type="PANTHER" id="PTHR21456">
    <property type="entry name" value="FAMILY WITH SEQUENCE SIMILARITY 102"/>
    <property type="match status" value="1"/>
</dbReference>
<dbReference type="PANTHER" id="PTHR21456:SF1">
    <property type="entry name" value="C2 NT-TYPE DOMAIN-CONTAINING PROTEIN"/>
    <property type="match status" value="1"/>
</dbReference>
<organism evidence="3 4">
    <name type="scientific">Phlebiopsis gigantea (strain 11061_1 CR5-6)</name>
    <name type="common">White-rot fungus</name>
    <name type="synonym">Peniophora gigantea</name>
    <dbReference type="NCBI Taxonomy" id="745531"/>
    <lineage>
        <taxon>Eukaryota</taxon>
        <taxon>Fungi</taxon>
        <taxon>Dikarya</taxon>
        <taxon>Basidiomycota</taxon>
        <taxon>Agaricomycotina</taxon>
        <taxon>Agaricomycetes</taxon>
        <taxon>Polyporales</taxon>
        <taxon>Phanerochaetaceae</taxon>
        <taxon>Phlebiopsis</taxon>
    </lineage>
</organism>
<proteinExistence type="predicted"/>
<reference evidence="3 4" key="1">
    <citation type="journal article" date="2014" name="PLoS Genet.">
        <title>Analysis of the Phlebiopsis gigantea genome, transcriptome and secretome provides insight into its pioneer colonization strategies of wood.</title>
        <authorList>
            <person name="Hori C."/>
            <person name="Ishida T."/>
            <person name="Igarashi K."/>
            <person name="Samejima M."/>
            <person name="Suzuki H."/>
            <person name="Master E."/>
            <person name="Ferreira P."/>
            <person name="Ruiz-Duenas F.J."/>
            <person name="Held B."/>
            <person name="Canessa P."/>
            <person name="Larrondo L.F."/>
            <person name="Schmoll M."/>
            <person name="Druzhinina I.S."/>
            <person name="Kubicek C.P."/>
            <person name="Gaskell J.A."/>
            <person name="Kersten P."/>
            <person name="St John F."/>
            <person name="Glasner J."/>
            <person name="Sabat G."/>
            <person name="Splinter BonDurant S."/>
            <person name="Syed K."/>
            <person name="Yadav J."/>
            <person name="Mgbeahuruike A.C."/>
            <person name="Kovalchuk A."/>
            <person name="Asiegbu F.O."/>
            <person name="Lackner G."/>
            <person name="Hoffmeister D."/>
            <person name="Rencoret J."/>
            <person name="Gutierrez A."/>
            <person name="Sun H."/>
            <person name="Lindquist E."/>
            <person name="Barry K."/>
            <person name="Riley R."/>
            <person name="Grigoriev I.V."/>
            <person name="Henrissat B."/>
            <person name="Kues U."/>
            <person name="Berka R.M."/>
            <person name="Martinez A.T."/>
            <person name="Covert S.F."/>
            <person name="Blanchette R.A."/>
            <person name="Cullen D."/>
        </authorList>
    </citation>
    <scope>NUCLEOTIDE SEQUENCE [LARGE SCALE GENOMIC DNA]</scope>
    <source>
        <strain evidence="3 4">11061_1 CR5-6</strain>
    </source>
</reference>
<keyword evidence="4" id="KW-1185">Reference proteome</keyword>
<evidence type="ECO:0000313" key="3">
    <source>
        <dbReference type="EMBL" id="KIP01329.1"/>
    </source>
</evidence>
<dbReference type="STRING" id="745531.A0A0C3NA41"/>
<dbReference type="AlphaFoldDB" id="A0A0C3NA41"/>
<feature type="domain" description="C2 NT-type" evidence="2">
    <location>
        <begin position="29"/>
        <end position="274"/>
    </location>
</feature>
<sequence length="463" mass="51027">MTMNKTSITSDASSSSSATPIPHAFRAQLGHILPKHALFQVHLHVEQLSNVPLVSGEFGVRWKFKNVQSGSGLLGKMKKRSASSPILVSGRRDKGKGRMLEPHIEAASEAPDRTSFASRESRDDDSQSELDSYALQSNGSAAYGQFLTASPPLTPNPLLDIPPMLGNLEKQAEAKGMTQWAPLHSYNVKWDRKVSIVVQMDVHRETSDLLPCELKLVVMQRVVHGDPNAPRQPRLGAVYINLAEYADAGSVSRRYLLRESKTNATLKLTIELEHIGGEKTYIPPPLRKGEIMASVTGLLSNNDLYQTKLARDLDLYARGDDQAYQPGLFSGQDGATDFDRLAESNGLRITENLIDAIFNPVATANDHASPFTYYDPDKAREAERAASFVERQSTHSSVDSGLTDGSESHPASVYTTTSESTGPGADQPKHWWQKMRSRPDTPIYQPFRPSTPQMTDFTSRLPL</sequence>
<gene>
    <name evidence="3" type="ORF">PHLGIDRAFT_20683</name>
</gene>
<protein>
    <recommendedName>
        <fullName evidence="2">C2 NT-type domain-containing protein</fullName>
    </recommendedName>
</protein>
<dbReference type="InterPro" id="IPR019448">
    <property type="entry name" value="NT-C2"/>
</dbReference>
<name>A0A0C3NA41_PHLG1</name>
<dbReference type="OrthoDB" id="3365224at2759"/>